<proteinExistence type="predicted"/>
<feature type="region of interest" description="Disordered" evidence="1">
    <location>
        <begin position="1"/>
        <end position="53"/>
    </location>
</feature>
<keyword evidence="3" id="KW-1185">Reference proteome</keyword>
<sequence>MSAPTGHTHVDNGSIEWHEATSKKGKPYRIGVRKAGTEAAPKPKAGEPDVGGIDVYWPPTNDPTWIDTPPPVQNIAAISRYYLNYTEGGFYQYILFFTNTQHYDYHFQDETGDTYRCNTFRNDDHYVQYNSSNPTITHVSAK</sequence>
<comment type="caution">
    <text evidence="2">The sequence shown here is derived from an EMBL/GenBank/DDBJ whole genome shotgun (WGS) entry which is preliminary data.</text>
</comment>
<reference evidence="2" key="1">
    <citation type="submission" date="2022-11" db="EMBL/GenBank/DDBJ databases">
        <authorList>
            <person name="Petersen C."/>
        </authorList>
    </citation>
    <scope>NUCLEOTIDE SEQUENCE</scope>
    <source>
        <strain evidence="2">IBT 16849</strain>
    </source>
</reference>
<evidence type="ECO:0000313" key="3">
    <source>
        <dbReference type="Proteomes" id="UP001150879"/>
    </source>
</evidence>
<gene>
    <name evidence="2" type="ORF">N7472_001669</name>
</gene>
<organism evidence="2 3">
    <name type="scientific">Penicillium cf. griseofulvum</name>
    <dbReference type="NCBI Taxonomy" id="2972120"/>
    <lineage>
        <taxon>Eukaryota</taxon>
        <taxon>Fungi</taxon>
        <taxon>Dikarya</taxon>
        <taxon>Ascomycota</taxon>
        <taxon>Pezizomycotina</taxon>
        <taxon>Eurotiomycetes</taxon>
        <taxon>Eurotiomycetidae</taxon>
        <taxon>Eurotiales</taxon>
        <taxon>Aspergillaceae</taxon>
        <taxon>Penicillium</taxon>
    </lineage>
</organism>
<evidence type="ECO:0000313" key="2">
    <source>
        <dbReference type="EMBL" id="KAJ5205221.1"/>
    </source>
</evidence>
<evidence type="ECO:0000256" key="1">
    <source>
        <dbReference type="SAM" id="MobiDB-lite"/>
    </source>
</evidence>
<accession>A0A9W9T102</accession>
<protein>
    <submittedName>
        <fullName evidence="2">Uncharacterized protein</fullName>
    </submittedName>
</protein>
<dbReference type="EMBL" id="JAPQKP010000002">
    <property type="protein sequence ID" value="KAJ5205221.1"/>
    <property type="molecule type" value="Genomic_DNA"/>
</dbReference>
<dbReference type="Proteomes" id="UP001150879">
    <property type="component" value="Unassembled WGS sequence"/>
</dbReference>
<name>A0A9W9T102_9EURO</name>
<dbReference type="AlphaFoldDB" id="A0A9W9T102"/>
<reference evidence="2" key="2">
    <citation type="journal article" date="2023" name="IMA Fungus">
        <title>Comparative genomic study of the Penicillium genus elucidates a diverse pangenome and 15 lateral gene transfer events.</title>
        <authorList>
            <person name="Petersen C."/>
            <person name="Sorensen T."/>
            <person name="Nielsen M.R."/>
            <person name="Sondergaard T.E."/>
            <person name="Sorensen J.L."/>
            <person name="Fitzpatrick D.A."/>
            <person name="Frisvad J.C."/>
            <person name="Nielsen K.L."/>
        </authorList>
    </citation>
    <scope>NUCLEOTIDE SEQUENCE</scope>
    <source>
        <strain evidence="2">IBT 16849</strain>
    </source>
</reference>